<feature type="compositionally biased region" description="Low complexity" evidence="1">
    <location>
        <begin position="192"/>
        <end position="202"/>
    </location>
</feature>
<comment type="caution">
    <text evidence="2">The sequence shown here is derived from an EMBL/GenBank/DDBJ whole genome shotgun (WGS) entry which is preliminary data.</text>
</comment>
<sequence>MSAIAAHYAPSSSSSSSAAASDRRLLARPPPSVRPTTRPPFFHDAYVLVLAEHRPASPLDAGYSSLTHSAATAGPSYSWDAHQSAVQSPSYSASSSSPASANAYSASSTAATAGHSSVTASFSSYASHSDAYPLQHSHRPSFPSSRPHHPSSSHLSSSSATASNDHHWDSSGLYTIDPVEPVTHSPSHHAYTHSTASSTPATPLTPPIKEEEQEGEFIIEVSVPADPVPSSMPEVPLRATHAPPAQRKRMYSFRLESFAMHDGIRSAATAPGSGGIRAGPLSEPPIEFEWQAHLLVPLIPDEEIAQGHRFSSHTPRSHGGYSVDSPTMSPRGTERTSPRRTRTTDAHAAAGSASPTLSLDYPSGLENDAWDGSSSGYASVADNGSAGGTASTGSPTFAPIMTPAQSLGWSLRYGTGEAEPKQSSYYRQPAAQPSLSRVSQPQTRYLLGDPASPKQSYHSHSSTYAQQSTHQQQYGYDTGGGYSRSSGHGGGTSGRYSGSYF</sequence>
<evidence type="ECO:0000313" key="3">
    <source>
        <dbReference type="Proteomes" id="UP000029665"/>
    </source>
</evidence>
<keyword evidence="3" id="KW-1185">Reference proteome</keyword>
<evidence type="ECO:0000256" key="1">
    <source>
        <dbReference type="SAM" id="MobiDB-lite"/>
    </source>
</evidence>
<dbReference type="AlphaFoldDB" id="A0A060SX10"/>
<feature type="compositionally biased region" description="Gly residues" evidence="1">
    <location>
        <begin position="477"/>
        <end position="493"/>
    </location>
</feature>
<dbReference type="EMBL" id="CCBP010000439">
    <property type="protein sequence ID" value="CDO77063.1"/>
    <property type="molecule type" value="Genomic_DNA"/>
</dbReference>
<proteinExistence type="predicted"/>
<feature type="region of interest" description="Disordered" evidence="1">
    <location>
        <begin position="310"/>
        <end position="365"/>
    </location>
</feature>
<organism evidence="2 3">
    <name type="scientific">Pycnoporus cinnabarinus</name>
    <name type="common">Cinnabar-red polypore</name>
    <name type="synonym">Trametes cinnabarina</name>
    <dbReference type="NCBI Taxonomy" id="5643"/>
    <lineage>
        <taxon>Eukaryota</taxon>
        <taxon>Fungi</taxon>
        <taxon>Dikarya</taxon>
        <taxon>Basidiomycota</taxon>
        <taxon>Agaricomycotina</taxon>
        <taxon>Agaricomycetes</taxon>
        <taxon>Polyporales</taxon>
        <taxon>Polyporaceae</taxon>
        <taxon>Trametes</taxon>
    </lineage>
</organism>
<feature type="compositionally biased region" description="Polar residues" evidence="1">
    <location>
        <begin position="421"/>
        <end position="443"/>
    </location>
</feature>
<dbReference type="STRING" id="5643.A0A060SX10"/>
<reference evidence="2" key="1">
    <citation type="submission" date="2014-01" db="EMBL/GenBank/DDBJ databases">
        <title>The genome of the white-rot fungus Pycnoporus cinnabarinus: a basidiomycete model with a versatile arsenal for lignocellulosic biomass breakdown.</title>
        <authorList>
            <person name="Levasseur A."/>
            <person name="Lomascolo A."/>
            <person name="Ruiz-Duenas F.J."/>
            <person name="Uzan E."/>
            <person name="Piumi F."/>
            <person name="Kues U."/>
            <person name="Ram A.F.J."/>
            <person name="Murat C."/>
            <person name="Haon M."/>
            <person name="Benoit I."/>
            <person name="Arfi Y."/>
            <person name="Chevret D."/>
            <person name="Drula E."/>
            <person name="Kwon M.J."/>
            <person name="Gouret P."/>
            <person name="Lesage-Meessen L."/>
            <person name="Lombard V."/>
            <person name="Mariette J."/>
            <person name="Noirot C."/>
            <person name="Park J."/>
            <person name="Patyshakuliyeva A."/>
            <person name="Wieneger R.A.B."/>
            <person name="Wosten H.A.B."/>
            <person name="Martin F."/>
            <person name="Coutinho P.M."/>
            <person name="de Vries R."/>
            <person name="Martinez A.T."/>
            <person name="Klopp C."/>
            <person name="Pontarotti P."/>
            <person name="Henrissat B."/>
            <person name="Record E."/>
        </authorList>
    </citation>
    <scope>NUCLEOTIDE SEQUENCE [LARGE SCALE GENOMIC DNA]</scope>
    <source>
        <strain evidence="2">BRFM137</strain>
    </source>
</reference>
<feature type="region of interest" description="Disordered" evidence="1">
    <location>
        <begin position="132"/>
        <end position="167"/>
    </location>
</feature>
<feature type="region of interest" description="Disordered" evidence="1">
    <location>
        <begin position="420"/>
        <end position="501"/>
    </location>
</feature>
<feature type="compositionally biased region" description="Basic and acidic residues" evidence="1">
    <location>
        <begin position="332"/>
        <end position="345"/>
    </location>
</feature>
<dbReference type="Proteomes" id="UP000029665">
    <property type="component" value="Unassembled WGS sequence"/>
</dbReference>
<dbReference type="HOGENOM" id="CLU_544157_0_0_1"/>
<feature type="region of interest" description="Disordered" evidence="1">
    <location>
        <begin position="1"/>
        <end position="39"/>
    </location>
</feature>
<gene>
    <name evidence="2" type="ORF">BN946_scf184473.g7</name>
</gene>
<evidence type="ECO:0000313" key="2">
    <source>
        <dbReference type="EMBL" id="CDO77063.1"/>
    </source>
</evidence>
<feature type="region of interest" description="Disordered" evidence="1">
    <location>
        <begin position="179"/>
        <end position="207"/>
    </location>
</feature>
<accession>A0A060SX10</accession>
<feature type="compositionally biased region" description="Low complexity" evidence="1">
    <location>
        <begin position="1"/>
        <end position="20"/>
    </location>
</feature>
<name>A0A060SX10_PYCCI</name>
<protein>
    <submittedName>
        <fullName evidence="2">Uncharacterized protein</fullName>
    </submittedName>
</protein>
<feature type="compositionally biased region" description="Polar residues" evidence="1">
    <location>
        <begin position="453"/>
        <end position="470"/>
    </location>
</feature>
<dbReference type="OrthoDB" id="3270670at2759"/>
<dbReference type="OMA" id="PREAHIA"/>